<dbReference type="Proteomes" id="UP000536179">
    <property type="component" value="Unassembled WGS sequence"/>
</dbReference>
<dbReference type="PANTHER" id="PTHR30028">
    <property type="entry name" value="UPF0014 INNER MEMBRANE PROTEIN YBBM-RELATED"/>
    <property type="match status" value="1"/>
</dbReference>
<sequence>MADPISLPRLAIALVPVVGLLFWLFYEGHPIVTSLQGLARMLIQLSLVGYVLVFLFESDRAWVSLTTLSVMMLAASAIAIRTSDTRPWRRYLQVLTSIILGGGFTLAVITVGVLNVDPWYNPRVLIPLAGMTFSNCMNALSLAIERLDGSKETNGDPEHAVRVALIPITNSLYAVGVVSIPGMMTGQVLAGVSPLIAARYQIMIMCLTFSSAGLSLLIFMRLQRHTTKPAEQTTA</sequence>
<gene>
    <name evidence="7" type="ORF">FHS27_004642</name>
</gene>
<evidence type="ECO:0000256" key="2">
    <source>
        <dbReference type="ARBA" id="ARBA00005268"/>
    </source>
</evidence>
<evidence type="ECO:0000256" key="6">
    <source>
        <dbReference type="SAM" id="Phobius"/>
    </source>
</evidence>
<protein>
    <submittedName>
        <fullName evidence="7">Putative ABC transport system permease protein</fullName>
    </submittedName>
</protein>
<reference evidence="7 8" key="1">
    <citation type="submission" date="2020-08" db="EMBL/GenBank/DDBJ databases">
        <title>Genomic Encyclopedia of Type Strains, Phase III (KMG-III): the genomes of soil and plant-associated and newly described type strains.</title>
        <authorList>
            <person name="Whitman W."/>
        </authorList>
    </citation>
    <scope>NUCLEOTIDE SEQUENCE [LARGE SCALE GENOMIC DNA]</scope>
    <source>
        <strain evidence="7 8">CECT 8075</strain>
    </source>
</reference>
<name>A0A7W5H7W2_9BACT</name>
<comment type="caution">
    <text evidence="7">The sequence shown here is derived from an EMBL/GenBank/DDBJ whole genome shotgun (WGS) entry which is preliminary data.</text>
</comment>
<comment type="similarity">
    <text evidence="2">Belongs to the UPF0014 family.</text>
</comment>
<feature type="transmembrane region" description="Helical" evidence="6">
    <location>
        <begin position="126"/>
        <end position="147"/>
    </location>
</feature>
<feature type="transmembrane region" description="Helical" evidence="6">
    <location>
        <begin position="6"/>
        <end position="26"/>
    </location>
</feature>
<dbReference type="GO" id="GO:0005886">
    <property type="term" value="C:plasma membrane"/>
    <property type="evidence" value="ECO:0007669"/>
    <property type="project" value="TreeGrafter"/>
</dbReference>
<comment type="subcellular location">
    <subcellularLocation>
        <location evidence="1">Membrane</location>
        <topology evidence="1">Multi-pass membrane protein</topology>
    </subcellularLocation>
</comment>
<dbReference type="EMBL" id="JACHXU010000018">
    <property type="protein sequence ID" value="MBB3208809.1"/>
    <property type="molecule type" value="Genomic_DNA"/>
</dbReference>
<feature type="transmembrane region" description="Helical" evidence="6">
    <location>
        <begin position="62"/>
        <end position="80"/>
    </location>
</feature>
<keyword evidence="3 6" id="KW-0812">Transmembrane</keyword>
<dbReference type="Pfam" id="PF03649">
    <property type="entry name" value="UPF0014"/>
    <property type="match status" value="2"/>
</dbReference>
<dbReference type="AlphaFoldDB" id="A0A7W5H7W2"/>
<organism evidence="7 8">
    <name type="scientific">Aporhodopirellula rubra</name>
    <dbReference type="NCBI Taxonomy" id="980271"/>
    <lineage>
        <taxon>Bacteria</taxon>
        <taxon>Pseudomonadati</taxon>
        <taxon>Planctomycetota</taxon>
        <taxon>Planctomycetia</taxon>
        <taxon>Pirellulales</taxon>
        <taxon>Pirellulaceae</taxon>
        <taxon>Aporhodopirellula</taxon>
    </lineage>
</organism>
<evidence type="ECO:0000313" key="7">
    <source>
        <dbReference type="EMBL" id="MBB3208809.1"/>
    </source>
</evidence>
<evidence type="ECO:0000313" key="8">
    <source>
        <dbReference type="Proteomes" id="UP000536179"/>
    </source>
</evidence>
<feature type="transmembrane region" description="Helical" evidence="6">
    <location>
        <begin position="159"/>
        <end position="180"/>
    </location>
</feature>
<evidence type="ECO:0000256" key="4">
    <source>
        <dbReference type="ARBA" id="ARBA00022989"/>
    </source>
</evidence>
<dbReference type="PANTHER" id="PTHR30028:SF0">
    <property type="entry name" value="PROTEIN ALUMINUM SENSITIVE 3"/>
    <property type="match status" value="1"/>
</dbReference>
<evidence type="ECO:0000256" key="1">
    <source>
        <dbReference type="ARBA" id="ARBA00004141"/>
    </source>
</evidence>
<dbReference type="InterPro" id="IPR005226">
    <property type="entry name" value="UPF0014_fam"/>
</dbReference>
<feature type="transmembrane region" description="Helical" evidence="6">
    <location>
        <begin position="200"/>
        <end position="219"/>
    </location>
</feature>
<evidence type="ECO:0000256" key="5">
    <source>
        <dbReference type="ARBA" id="ARBA00023136"/>
    </source>
</evidence>
<feature type="transmembrane region" description="Helical" evidence="6">
    <location>
        <begin position="92"/>
        <end position="114"/>
    </location>
</feature>
<dbReference type="RefSeq" id="WP_184306971.1">
    <property type="nucleotide sequence ID" value="NZ_JACHXU010000018.1"/>
</dbReference>
<keyword evidence="4 6" id="KW-1133">Transmembrane helix</keyword>
<accession>A0A7W5H7W2</accession>
<evidence type="ECO:0000256" key="3">
    <source>
        <dbReference type="ARBA" id="ARBA00022692"/>
    </source>
</evidence>
<keyword evidence="8" id="KW-1185">Reference proteome</keyword>
<proteinExistence type="inferred from homology"/>
<feature type="transmembrane region" description="Helical" evidence="6">
    <location>
        <begin position="38"/>
        <end position="56"/>
    </location>
</feature>
<keyword evidence="5 6" id="KW-0472">Membrane</keyword>